<evidence type="ECO:0000256" key="1">
    <source>
        <dbReference type="SAM" id="MobiDB-lite"/>
    </source>
</evidence>
<protein>
    <submittedName>
        <fullName evidence="2">Uncharacterized protein</fullName>
    </submittedName>
</protein>
<feature type="region of interest" description="Disordered" evidence="1">
    <location>
        <begin position="1"/>
        <end position="36"/>
    </location>
</feature>
<reference evidence="2 3" key="1">
    <citation type="submission" date="2019-04" db="EMBL/GenBank/DDBJ databases">
        <title>Draft genome sequences of Streptomyces avermitilis ATCC 31267.</title>
        <authorList>
            <person name="Komaki H."/>
            <person name="Tamura T."/>
            <person name="Hosoyama A."/>
        </authorList>
    </citation>
    <scope>NUCLEOTIDE SEQUENCE [LARGE SCALE GENOMIC DNA]</scope>
    <source>
        <strain evidence="2 3">ATCC 31267</strain>
    </source>
</reference>
<comment type="caution">
    <text evidence="2">The sequence shown here is derived from an EMBL/GenBank/DDBJ whole genome shotgun (WGS) entry which is preliminary data.</text>
</comment>
<accession>A0A4D4MLN0</accession>
<gene>
    <name evidence="2" type="ORF">SAV31267_024880</name>
</gene>
<name>A0A4D4MLN0_STRAX</name>
<sequence>MFGTSPACTQRTVRCSRSAPASTSGRPLRSPGSSRARCTVIPAPWVFWLSKRLSERLSMR</sequence>
<dbReference type="Proteomes" id="UP000299211">
    <property type="component" value="Unassembled WGS sequence"/>
</dbReference>
<organism evidence="2 3">
    <name type="scientific">Streptomyces avermitilis</name>
    <dbReference type="NCBI Taxonomy" id="33903"/>
    <lineage>
        <taxon>Bacteria</taxon>
        <taxon>Bacillati</taxon>
        <taxon>Actinomycetota</taxon>
        <taxon>Actinomycetes</taxon>
        <taxon>Kitasatosporales</taxon>
        <taxon>Streptomycetaceae</taxon>
        <taxon>Streptomyces</taxon>
    </lineage>
</organism>
<dbReference type="AlphaFoldDB" id="A0A4D4MLN0"/>
<dbReference type="EMBL" id="BJHY01000001">
    <property type="protein sequence ID" value="GDY73003.1"/>
    <property type="molecule type" value="Genomic_DNA"/>
</dbReference>
<evidence type="ECO:0000313" key="2">
    <source>
        <dbReference type="EMBL" id="GDY73003.1"/>
    </source>
</evidence>
<feature type="compositionally biased region" description="Low complexity" evidence="1">
    <location>
        <begin position="24"/>
        <end position="36"/>
    </location>
</feature>
<feature type="compositionally biased region" description="Polar residues" evidence="1">
    <location>
        <begin position="1"/>
        <end position="23"/>
    </location>
</feature>
<proteinExistence type="predicted"/>
<evidence type="ECO:0000313" key="3">
    <source>
        <dbReference type="Proteomes" id="UP000299211"/>
    </source>
</evidence>